<sequence>MKILKTMVLECS</sequence>
<evidence type="ECO:0000313" key="1">
    <source>
        <dbReference type="EMBL" id="CDW45469.1"/>
    </source>
</evidence>
<name>A0A0K2V4Q7_LEPSM</name>
<proteinExistence type="predicted"/>
<accession>A0A0K2V4Q7</accession>
<reference evidence="1" key="1">
    <citation type="submission" date="2014-05" db="EMBL/GenBank/DDBJ databases">
        <authorList>
            <person name="Chronopoulou M."/>
        </authorList>
    </citation>
    <scope>NUCLEOTIDE SEQUENCE</scope>
    <source>
        <tissue evidence="1">Whole organism</tissue>
    </source>
</reference>
<protein>
    <submittedName>
        <fullName evidence="1">Uncharacterized protein</fullName>
    </submittedName>
</protein>
<dbReference type="EMBL" id="HACA01028108">
    <property type="protein sequence ID" value="CDW45469.1"/>
    <property type="molecule type" value="Transcribed_RNA"/>
</dbReference>
<organism evidence="1">
    <name type="scientific">Lepeophtheirus salmonis</name>
    <name type="common">Salmon louse</name>
    <name type="synonym">Caligus salmonis</name>
    <dbReference type="NCBI Taxonomy" id="72036"/>
    <lineage>
        <taxon>Eukaryota</taxon>
        <taxon>Metazoa</taxon>
        <taxon>Ecdysozoa</taxon>
        <taxon>Arthropoda</taxon>
        <taxon>Crustacea</taxon>
        <taxon>Multicrustacea</taxon>
        <taxon>Hexanauplia</taxon>
        <taxon>Copepoda</taxon>
        <taxon>Siphonostomatoida</taxon>
        <taxon>Caligidae</taxon>
        <taxon>Lepeophtheirus</taxon>
    </lineage>
</organism>